<evidence type="ECO:0000313" key="3">
    <source>
        <dbReference type="Proteomes" id="UP001551482"/>
    </source>
</evidence>
<dbReference type="Proteomes" id="UP001551482">
    <property type="component" value="Unassembled WGS sequence"/>
</dbReference>
<comment type="caution">
    <text evidence="2">The sequence shown here is derived from an EMBL/GenBank/DDBJ whole genome shotgun (WGS) entry which is preliminary data.</text>
</comment>
<gene>
    <name evidence="2" type="ORF">AB0C36_35605</name>
</gene>
<dbReference type="InterPro" id="IPR018958">
    <property type="entry name" value="Knr4/Smi1-like_dom"/>
</dbReference>
<evidence type="ECO:0000313" key="2">
    <source>
        <dbReference type="EMBL" id="MEU8138815.1"/>
    </source>
</evidence>
<evidence type="ECO:0000259" key="1">
    <source>
        <dbReference type="SMART" id="SM00860"/>
    </source>
</evidence>
<dbReference type="SMART" id="SM00860">
    <property type="entry name" value="SMI1_KNR4"/>
    <property type="match status" value="1"/>
</dbReference>
<dbReference type="InterPro" id="IPR037883">
    <property type="entry name" value="Knr4/Smi1-like_sf"/>
</dbReference>
<name>A0ABV3DSV6_9ACTN</name>
<protein>
    <recommendedName>
        <fullName evidence="1">Knr4/Smi1-like domain-containing protein</fullName>
    </recommendedName>
</protein>
<proteinExistence type="predicted"/>
<dbReference type="EMBL" id="JBEZFP010000140">
    <property type="protein sequence ID" value="MEU8138815.1"/>
    <property type="molecule type" value="Genomic_DNA"/>
</dbReference>
<dbReference type="SUPFAM" id="SSF160631">
    <property type="entry name" value="SMI1/KNR4-like"/>
    <property type="match status" value="1"/>
</dbReference>
<sequence>MSIRTQTFVGTPDDVPGPIRLPSPVEDETDDDVLLAKLAARAWNPGQRHDQVWIPTAWIAEHYGPERVAQWCRTVPRYADGTGVELPAQAEEVAAYFAGAERGPVFPPASAADVEAAERRIGYALPDLLRRVYTEIGDGGFGPDFGLVSLRRGQRMPGDLTDWPSVHTDRTHRYGAPPRSWLLLAFGGCSMEWHLSLTAVGNPVLLYDADGWEAPWGQNPHDGLRHAMPLRRWLSIWANNGQVWDDVLAACS</sequence>
<dbReference type="RefSeq" id="WP_358362523.1">
    <property type="nucleotide sequence ID" value="NZ_JBEZFP010000140.1"/>
</dbReference>
<accession>A0ABV3DSV6</accession>
<organism evidence="2 3">
    <name type="scientific">Streptodolium elevatio</name>
    <dbReference type="NCBI Taxonomy" id="3157996"/>
    <lineage>
        <taxon>Bacteria</taxon>
        <taxon>Bacillati</taxon>
        <taxon>Actinomycetota</taxon>
        <taxon>Actinomycetes</taxon>
        <taxon>Kitasatosporales</taxon>
        <taxon>Streptomycetaceae</taxon>
        <taxon>Streptodolium</taxon>
    </lineage>
</organism>
<reference evidence="2 3" key="1">
    <citation type="submission" date="2024-06" db="EMBL/GenBank/DDBJ databases">
        <title>The Natural Products Discovery Center: Release of the First 8490 Sequenced Strains for Exploring Actinobacteria Biosynthetic Diversity.</title>
        <authorList>
            <person name="Kalkreuter E."/>
            <person name="Kautsar S.A."/>
            <person name="Yang D."/>
            <person name="Bader C.D."/>
            <person name="Teijaro C.N."/>
            <person name="Fluegel L."/>
            <person name="Davis C.M."/>
            <person name="Simpson J.R."/>
            <person name="Lauterbach L."/>
            <person name="Steele A.D."/>
            <person name="Gui C."/>
            <person name="Meng S."/>
            <person name="Li G."/>
            <person name="Viehrig K."/>
            <person name="Ye F."/>
            <person name="Su P."/>
            <person name="Kiefer A.F."/>
            <person name="Nichols A."/>
            <person name="Cepeda A.J."/>
            <person name="Yan W."/>
            <person name="Fan B."/>
            <person name="Jiang Y."/>
            <person name="Adhikari A."/>
            <person name="Zheng C.-J."/>
            <person name="Schuster L."/>
            <person name="Cowan T.M."/>
            <person name="Smanski M.J."/>
            <person name="Chevrette M.G."/>
            <person name="De Carvalho L.P.S."/>
            <person name="Shen B."/>
        </authorList>
    </citation>
    <scope>NUCLEOTIDE SEQUENCE [LARGE SCALE GENOMIC DNA]</scope>
    <source>
        <strain evidence="2 3">NPDC048946</strain>
    </source>
</reference>
<feature type="domain" description="Knr4/Smi1-like" evidence="1">
    <location>
        <begin position="108"/>
        <end position="250"/>
    </location>
</feature>
<keyword evidence="3" id="KW-1185">Reference proteome</keyword>